<reference evidence="1" key="1">
    <citation type="submission" date="2021-06" db="EMBL/GenBank/DDBJ databases">
        <authorList>
            <person name="Kallberg Y."/>
            <person name="Tangrot J."/>
            <person name="Rosling A."/>
        </authorList>
    </citation>
    <scope>NUCLEOTIDE SEQUENCE</scope>
    <source>
        <strain evidence="1">MA461A</strain>
    </source>
</reference>
<dbReference type="Proteomes" id="UP000789920">
    <property type="component" value="Unassembled WGS sequence"/>
</dbReference>
<organism evidence="1 2">
    <name type="scientific">Racocetra persica</name>
    <dbReference type="NCBI Taxonomy" id="160502"/>
    <lineage>
        <taxon>Eukaryota</taxon>
        <taxon>Fungi</taxon>
        <taxon>Fungi incertae sedis</taxon>
        <taxon>Mucoromycota</taxon>
        <taxon>Glomeromycotina</taxon>
        <taxon>Glomeromycetes</taxon>
        <taxon>Diversisporales</taxon>
        <taxon>Gigasporaceae</taxon>
        <taxon>Racocetra</taxon>
    </lineage>
</organism>
<keyword evidence="2" id="KW-1185">Reference proteome</keyword>
<comment type="caution">
    <text evidence="1">The sequence shown here is derived from an EMBL/GenBank/DDBJ whole genome shotgun (WGS) entry which is preliminary data.</text>
</comment>
<evidence type="ECO:0000313" key="1">
    <source>
        <dbReference type="EMBL" id="CAG8556090.1"/>
    </source>
</evidence>
<sequence length="410" mass="44508">EINMSKNPRTGNSQSLTLVIKLGTSSICDIETNLPLLSNLSLLVETIVKLRSMSHRVVLVTSGAIGIGLRRLNMDKKPKKLKEIQAVAAVGQGRLMRMYDDLFSQLNQPIAQVLLTRHDLADRTQYLNAVNTFSELLSMGVVPIVNENDTISVSEIKFGDNDTLSAIAAGMVNADYLFLMTDVDCLYTDNPMTNPNAKPVEVVEDVNALRDKVTVSSPGSSLGTGGMVTKLIAAELATAAGVTTIICRGSAPKNIISIINQPPTNDKQISVTLPLHTRFLAKDNPMLDRKWWILHGLHSVGTIFIDEGAVRAIAKVGQKSSLFAAGIVKVEGYFVAHQAVDLKIERTVKHDDINDVEAVMIGKGLVNYSSAEISRIKGCQSSDIEQILGYADSECVIHRDNLVITTKSDN</sequence>
<proteinExistence type="predicted"/>
<evidence type="ECO:0000313" key="2">
    <source>
        <dbReference type="Proteomes" id="UP000789920"/>
    </source>
</evidence>
<gene>
    <name evidence="1" type="ORF">RPERSI_LOCUS4164</name>
</gene>
<feature type="non-terminal residue" evidence="1">
    <location>
        <position position="1"/>
    </location>
</feature>
<protein>
    <submittedName>
        <fullName evidence="1">7374_t:CDS:1</fullName>
    </submittedName>
</protein>
<accession>A0ACA9LX07</accession>
<name>A0ACA9LX07_9GLOM</name>
<dbReference type="EMBL" id="CAJVQC010005605">
    <property type="protein sequence ID" value="CAG8556090.1"/>
    <property type="molecule type" value="Genomic_DNA"/>
</dbReference>